<evidence type="ECO:0000259" key="5">
    <source>
        <dbReference type="Pfam" id="PF04542"/>
    </source>
</evidence>
<comment type="caution">
    <text evidence="7">The sequence shown here is derived from an EMBL/GenBank/DDBJ whole genome shotgun (WGS) entry which is preliminary data.</text>
</comment>
<dbReference type="STRING" id="1308866.J416_02164"/>
<reference evidence="7 8" key="1">
    <citation type="submission" date="2013-03" db="EMBL/GenBank/DDBJ databases">
        <title>Draft genome sequence of Gracibacillus halophilus YIM-C55.5, a moderately halophilic and thermophilic organism from the Xiaochaidamu salt lake.</title>
        <authorList>
            <person name="Sugumar T."/>
            <person name="Polireddy D.R."/>
            <person name="Antony A."/>
            <person name="Madhava Y.R."/>
            <person name="Sivakumar N."/>
        </authorList>
    </citation>
    <scope>NUCLEOTIDE SEQUENCE [LARGE SCALE GENOMIC DNA]</scope>
    <source>
        <strain evidence="7 8">YIM-C55.5</strain>
    </source>
</reference>
<dbReference type="Proteomes" id="UP000012283">
    <property type="component" value="Unassembled WGS sequence"/>
</dbReference>
<dbReference type="Gene3D" id="1.10.10.10">
    <property type="entry name" value="Winged helix-like DNA-binding domain superfamily/Winged helix DNA-binding domain"/>
    <property type="match status" value="1"/>
</dbReference>
<keyword evidence="2" id="KW-0805">Transcription regulation</keyword>
<dbReference type="InterPro" id="IPR013325">
    <property type="entry name" value="RNA_pol_sigma_r2"/>
</dbReference>
<dbReference type="OrthoDB" id="188761at2"/>
<evidence type="ECO:0000313" key="8">
    <source>
        <dbReference type="Proteomes" id="UP000012283"/>
    </source>
</evidence>
<keyword evidence="4" id="KW-0804">Transcription</keyword>
<dbReference type="PANTHER" id="PTHR43133:SF60">
    <property type="entry name" value="RNA POLYMERASE SIGMA FACTOR SIGV"/>
    <property type="match status" value="1"/>
</dbReference>
<proteinExistence type="inferred from homology"/>
<dbReference type="PANTHER" id="PTHR43133">
    <property type="entry name" value="RNA POLYMERASE ECF-TYPE SIGMA FACTO"/>
    <property type="match status" value="1"/>
</dbReference>
<keyword evidence="3" id="KW-0731">Sigma factor</keyword>
<evidence type="ECO:0000256" key="3">
    <source>
        <dbReference type="ARBA" id="ARBA00023082"/>
    </source>
</evidence>
<dbReference type="EMBL" id="APML01000007">
    <property type="protein sequence ID" value="ENH98010.1"/>
    <property type="molecule type" value="Genomic_DNA"/>
</dbReference>
<keyword evidence="7" id="KW-0240">DNA-directed RNA polymerase</keyword>
<organism evidence="7 8">
    <name type="scientific">Gracilibacillus halophilus YIM-C55.5</name>
    <dbReference type="NCBI Taxonomy" id="1308866"/>
    <lineage>
        <taxon>Bacteria</taxon>
        <taxon>Bacillati</taxon>
        <taxon>Bacillota</taxon>
        <taxon>Bacilli</taxon>
        <taxon>Bacillales</taxon>
        <taxon>Bacillaceae</taxon>
        <taxon>Gracilibacillus</taxon>
    </lineage>
</organism>
<dbReference type="SUPFAM" id="SSF88946">
    <property type="entry name" value="Sigma2 domain of RNA polymerase sigma factors"/>
    <property type="match status" value="1"/>
</dbReference>
<evidence type="ECO:0000313" key="7">
    <source>
        <dbReference type="EMBL" id="ENH98010.1"/>
    </source>
</evidence>
<evidence type="ECO:0000256" key="2">
    <source>
        <dbReference type="ARBA" id="ARBA00023015"/>
    </source>
</evidence>
<dbReference type="GO" id="GO:0000428">
    <property type="term" value="C:DNA-directed RNA polymerase complex"/>
    <property type="evidence" value="ECO:0007669"/>
    <property type="project" value="UniProtKB-KW"/>
</dbReference>
<feature type="domain" description="RNA polymerase sigma factor 70 region 4 type 2" evidence="6">
    <location>
        <begin position="121"/>
        <end position="171"/>
    </location>
</feature>
<dbReference type="InterPro" id="IPR013324">
    <property type="entry name" value="RNA_pol_sigma_r3/r4-like"/>
</dbReference>
<protein>
    <submittedName>
        <fullName evidence="7">Putative DNA-directed RNA polymerase</fullName>
    </submittedName>
</protein>
<sequence>MWRKFFKKTEPTEEEFRLLYDMFYSRVYRDVYFITRDTYLAQDALQETFVKAYKHMDRIEDKERIGAWLSTIATRTAIDILRKRKSKTEVKIDQSNENLIDYNPEEVAQLETIVEQRLIKEDLLEIINELKPEYREIILLKYIHEWSVHEIANFLDVKMGTVKTRLYRARKVLKDMIERDKKRSWIGGDNR</sequence>
<keyword evidence="8" id="KW-1185">Reference proteome</keyword>
<comment type="similarity">
    <text evidence="1">Belongs to the sigma-70 factor family. ECF subfamily.</text>
</comment>
<dbReference type="InterPro" id="IPR039425">
    <property type="entry name" value="RNA_pol_sigma-70-like"/>
</dbReference>
<dbReference type="InterPro" id="IPR014284">
    <property type="entry name" value="RNA_pol_sigma-70_dom"/>
</dbReference>
<dbReference type="InterPro" id="IPR036388">
    <property type="entry name" value="WH-like_DNA-bd_sf"/>
</dbReference>
<dbReference type="InterPro" id="IPR013249">
    <property type="entry name" value="RNA_pol_sigma70_r4_t2"/>
</dbReference>
<name>N4WUJ8_9BACI</name>
<gene>
    <name evidence="7" type="ORF">J416_02164</name>
</gene>
<dbReference type="SUPFAM" id="SSF88659">
    <property type="entry name" value="Sigma3 and sigma4 domains of RNA polymerase sigma factors"/>
    <property type="match status" value="1"/>
</dbReference>
<dbReference type="NCBIfam" id="TIGR02937">
    <property type="entry name" value="sigma70-ECF"/>
    <property type="match status" value="1"/>
</dbReference>
<dbReference type="Pfam" id="PF08281">
    <property type="entry name" value="Sigma70_r4_2"/>
    <property type="match status" value="1"/>
</dbReference>
<accession>N4WUJ8</accession>
<dbReference type="InterPro" id="IPR007627">
    <property type="entry name" value="RNA_pol_sigma70_r2"/>
</dbReference>
<dbReference type="eggNOG" id="COG1595">
    <property type="taxonomic scope" value="Bacteria"/>
</dbReference>
<dbReference type="Gene3D" id="1.10.1740.10">
    <property type="match status" value="1"/>
</dbReference>
<evidence type="ECO:0000256" key="4">
    <source>
        <dbReference type="ARBA" id="ARBA00023163"/>
    </source>
</evidence>
<dbReference type="PATRIC" id="fig|1308866.3.peg.437"/>
<dbReference type="GO" id="GO:0003677">
    <property type="term" value="F:DNA binding"/>
    <property type="evidence" value="ECO:0007669"/>
    <property type="project" value="InterPro"/>
</dbReference>
<evidence type="ECO:0000259" key="6">
    <source>
        <dbReference type="Pfam" id="PF08281"/>
    </source>
</evidence>
<dbReference type="RefSeq" id="WP_003463739.1">
    <property type="nucleotide sequence ID" value="NZ_APML01000007.1"/>
</dbReference>
<evidence type="ECO:0000256" key="1">
    <source>
        <dbReference type="ARBA" id="ARBA00010641"/>
    </source>
</evidence>
<dbReference type="Pfam" id="PF04542">
    <property type="entry name" value="Sigma70_r2"/>
    <property type="match status" value="1"/>
</dbReference>
<feature type="domain" description="RNA polymerase sigma-70 region 2" evidence="5">
    <location>
        <begin position="19"/>
        <end position="85"/>
    </location>
</feature>
<dbReference type="GO" id="GO:0006352">
    <property type="term" value="P:DNA-templated transcription initiation"/>
    <property type="evidence" value="ECO:0007669"/>
    <property type="project" value="InterPro"/>
</dbReference>
<dbReference type="CDD" id="cd06171">
    <property type="entry name" value="Sigma70_r4"/>
    <property type="match status" value="1"/>
</dbReference>
<dbReference type="AlphaFoldDB" id="N4WUJ8"/>
<dbReference type="GO" id="GO:0016987">
    <property type="term" value="F:sigma factor activity"/>
    <property type="evidence" value="ECO:0007669"/>
    <property type="project" value="UniProtKB-KW"/>
</dbReference>